<proteinExistence type="predicted"/>
<reference evidence="1" key="2">
    <citation type="submission" date="2013-04" db="UniProtKB">
        <authorList>
            <consortium name="EnsemblPlants"/>
        </authorList>
    </citation>
    <scope>IDENTIFICATION</scope>
</reference>
<evidence type="ECO:0000313" key="2">
    <source>
        <dbReference type="Proteomes" id="UP000006038"/>
    </source>
</evidence>
<dbReference type="AlphaFoldDB" id="J3L4E7"/>
<accession>J3L4E7</accession>
<evidence type="ECO:0000313" key="1">
    <source>
        <dbReference type="EnsemblPlants" id="OB01G41030.1"/>
    </source>
</evidence>
<reference evidence="1" key="1">
    <citation type="journal article" date="2013" name="Nat. Commun.">
        <title>Whole-genome sequencing of Oryza brachyantha reveals mechanisms underlying Oryza genome evolution.</title>
        <authorList>
            <person name="Chen J."/>
            <person name="Huang Q."/>
            <person name="Gao D."/>
            <person name="Wang J."/>
            <person name="Lang Y."/>
            <person name="Liu T."/>
            <person name="Li B."/>
            <person name="Bai Z."/>
            <person name="Luis Goicoechea J."/>
            <person name="Liang C."/>
            <person name="Chen C."/>
            <person name="Zhang W."/>
            <person name="Sun S."/>
            <person name="Liao Y."/>
            <person name="Zhang X."/>
            <person name="Yang L."/>
            <person name="Song C."/>
            <person name="Wang M."/>
            <person name="Shi J."/>
            <person name="Liu G."/>
            <person name="Liu J."/>
            <person name="Zhou H."/>
            <person name="Zhou W."/>
            <person name="Yu Q."/>
            <person name="An N."/>
            <person name="Chen Y."/>
            <person name="Cai Q."/>
            <person name="Wang B."/>
            <person name="Liu B."/>
            <person name="Min J."/>
            <person name="Huang Y."/>
            <person name="Wu H."/>
            <person name="Li Z."/>
            <person name="Zhang Y."/>
            <person name="Yin Y."/>
            <person name="Song W."/>
            <person name="Jiang J."/>
            <person name="Jackson S.A."/>
            <person name="Wing R.A."/>
            <person name="Wang J."/>
            <person name="Chen M."/>
        </authorList>
    </citation>
    <scope>NUCLEOTIDE SEQUENCE [LARGE SCALE GENOMIC DNA]</scope>
    <source>
        <strain evidence="1">cv. IRGC 101232</strain>
    </source>
</reference>
<organism evidence="1">
    <name type="scientific">Oryza brachyantha</name>
    <name type="common">malo sina</name>
    <dbReference type="NCBI Taxonomy" id="4533"/>
    <lineage>
        <taxon>Eukaryota</taxon>
        <taxon>Viridiplantae</taxon>
        <taxon>Streptophyta</taxon>
        <taxon>Embryophyta</taxon>
        <taxon>Tracheophyta</taxon>
        <taxon>Spermatophyta</taxon>
        <taxon>Magnoliopsida</taxon>
        <taxon>Liliopsida</taxon>
        <taxon>Poales</taxon>
        <taxon>Poaceae</taxon>
        <taxon>BOP clade</taxon>
        <taxon>Oryzoideae</taxon>
        <taxon>Oryzeae</taxon>
        <taxon>Oryzinae</taxon>
        <taxon>Oryza</taxon>
    </lineage>
</organism>
<sequence length="97" mass="11134">MGLTQMLSRPIGPYNRRNRTNDLRALLQGQLYAVIYSSPVWYSDFARDFEMFPVTLFGKKSDKNSICAVPNVAKSCVLSLKKKWALNCLIRLFRCVV</sequence>
<dbReference type="EnsemblPlants" id="OB01G41030.1">
    <property type="protein sequence ID" value="OB01G41030.1"/>
    <property type="gene ID" value="OB01G41030"/>
</dbReference>
<dbReference type="Gramene" id="OB01G41030.1">
    <property type="protein sequence ID" value="OB01G41030.1"/>
    <property type="gene ID" value="OB01G41030"/>
</dbReference>
<protein>
    <submittedName>
        <fullName evidence="1">Uncharacterized protein</fullName>
    </submittedName>
</protein>
<dbReference type="HOGENOM" id="CLU_2350101_0_0_1"/>
<keyword evidence="2" id="KW-1185">Reference proteome</keyword>
<name>J3L4E7_ORYBR</name>
<dbReference type="Proteomes" id="UP000006038">
    <property type="component" value="Chromosome 1"/>
</dbReference>